<organism evidence="2">
    <name type="scientific">bioreactor metagenome</name>
    <dbReference type="NCBI Taxonomy" id="1076179"/>
    <lineage>
        <taxon>unclassified sequences</taxon>
        <taxon>metagenomes</taxon>
        <taxon>ecological metagenomes</taxon>
    </lineage>
</organism>
<proteinExistence type="predicted"/>
<evidence type="ECO:0000256" key="1">
    <source>
        <dbReference type="SAM" id="MobiDB-lite"/>
    </source>
</evidence>
<dbReference type="AlphaFoldDB" id="A0A645HXI4"/>
<reference evidence="2" key="1">
    <citation type="submission" date="2019-08" db="EMBL/GenBank/DDBJ databases">
        <authorList>
            <person name="Kucharzyk K."/>
            <person name="Murdoch R.W."/>
            <person name="Higgins S."/>
            <person name="Loffler F."/>
        </authorList>
    </citation>
    <scope>NUCLEOTIDE SEQUENCE</scope>
</reference>
<gene>
    <name evidence="2" type="ORF">SDC9_191305</name>
</gene>
<dbReference type="EMBL" id="VSSQ01102340">
    <property type="protein sequence ID" value="MPN43745.1"/>
    <property type="molecule type" value="Genomic_DNA"/>
</dbReference>
<evidence type="ECO:0000313" key="2">
    <source>
        <dbReference type="EMBL" id="MPN43745.1"/>
    </source>
</evidence>
<feature type="region of interest" description="Disordered" evidence="1">
    <location>
        <begin position="93"/>
        <end position="153"/>
    </location>
</feature>
<name>A0A645HXI4_9ZZZZ</name>
<sequence length="153" mass="16901">MAAAAETGSEDDARKCGDCAGDHVGDVDKLFDVDARELCRKLVRANQISVVKKACIFNNEDASQDDSKHINDGGWNAEPCCAADNREAIPKVTERLPADDDERDPAVGHPGAERRYQRRYAKLVDDHAVEPAKQRAGNEPDENRQPGRYARIE</sequence>
<accession>A0A645HXI4</accession>
<comment type="caution">
    <text evidence="2">The sequence shown here is derived from an EMBL/GenBank/DDBJ whole genome shotgun (WGS) entry which is preliminary data.</text>
</comment>
<protein>
    <submittedName>
        <fullName evidence="2">Uncharacterized protein</fullName>
    </submittedName>
</protein>
<feature type="compositionally biased region" description="Basic and acidic residues" evidence="1">
    <location>
        <begin position="122"/>
        <end position="153"/>
    </location>
</feature>